<feature type="transmembrane region" description="Helical" evidence="6">
    <location>
        <begin position="52"/>
        <end position="75"/>
    </location>
</feature>
<dbReference type="InterPro" id="IPR000425">
    <property type="entry name" value="MIP"/>
</dbReference>
<dbReference type="PANTHER" id="PTHR36578">
    <property type="entry name" value="CHROMOSOME 15, WHOLE GENOME SHOTGUN SEQUENCE"/>
    <property type="match status" value="1"/>
</dbReference>
<dbReference type="InterPro" id="IPR023271">
    <property type="entry name" value="Aquaporin-like"/>
</dbReference>
<dbReference type="PRINTS" id="PR00783">
    <property type="entry name" value="MINTRINSICP"/>
</dbReference>
<dbReference type="OrthoDB" id="3222at2759"/>
<keyword evidence="4 6" id="KW-1133">Transmembrane helix</keyword>
<dbReference type="InterPro" id="IPR022357">
    <property type="entry name" value="MIP_CS"/>
</dbReference>
<gene>
    <name evidence="7" type="ORF">VP1G_01872</name>
</gene>
<feature type="transmembrane region" description="Helical" evidence="6">
    <location>
        <begin position="81"/>
        <end position="105"/>
    </location>
</feature>
<dbReference type="PANTHER" id="PTHR36578:SF1">
    <property type="entry name" value="APPLE DOMAIN-CONTAINING PROTEIN"/>
    <property type="match status" value="1"/>
</dbReference>
<dbReference type="AlphaFoldDB" id="A0A194USG0"/>
<feature type="transmembrane region" description="Helical" evidence="6">
    <location>
        <begin position="224"/>
        <end position="245"/>
    </location>
</feature>
<feature type="transmembrane region" description="Helical" evidence="6">
    <location>
        <begin position="136"/>
        <end position="157"/>
    </location>
</feature>
<reference evidence="8" key="1">
    <citation type="submission" date="2014-12" db="EMBL/GenBank/DDBJ databases">
        <title>Genome Sequence of Valsa Canker Pathogens Uncovers a Specific Adaption of Colonization on Woody Bark.</title>
        <authorList>
            <person name="Yin Z."/>
            <person name="Liu H."/>
            <person name="Gao X."/>
            <person name="Li Z."/>
            <person name="Song N."/>
            <person name="Ke X."/>
            <person name="Dai Q."/>
            <person name="Wu Y."/>
            <person name="Sun Y."/>
            <person name="Xu J.-R."/>
            <person name="Kang Z.K."/>
            <person name="Wang L."/>
            <person name="Huang L."/>
        </authorList>
    </citation>
    <scope>NUCLEOTIDE SEQUENCE [LARGE SCALE GENOMIC DNA]</scope>
    <source>
        <strain evidence="8">SXYL134</strain>
    </source>
</reference>
<evidence type="ECO:0000313" key="8">
    <source>
        <dbReference type="Proteomes" id="UP000078576"/>
    </source>
</evidence>
<evidence type="ECO:0000256" key="4">
    <source>
        <dbReference type="ARBA" id="ARBA00022989"/>
    </source>
</evidence>
<dbReference type="STRING" id="694573.A0A194USG0"/>
<dbReference type="Gene3D" id="1.20.1080.10">
    <property type="entry name" value="Glycerol uptake facilitator protein"/>
    <property type="match status" value="1"/>
</dbReference>
<keyword evidence="8" id="KW-1185">Reference proteome</keyword>
<dbReference type="GO" id="GO:0016020">
    <property type="term" value="C:membrane"/>
    <property type="evidence" value="ECO:0007669"/>
    <property type="project" value="UniProtKB-SubCell"/>
</dbReference>
<dbReference type="EMBL" id="KN714674">
    <property type="protein sequence ID" value="KUI54574.1"/>
    <property type="molecule type" value="Genomic_DNA"/>
</dbReference>
<dbReference type="GO" id="GO:0015267">
    <property type="term" value="F:channel activity"/>
    <property type="evidence" value="ECO:0007669"/>
    <property type="project" value="InterPro"/>
</dbReference>
<keyword evidence="2" id="KW-0813">Transport</keyword>
<dbReference type="SUPFAM" id="SSF81338">
    <property type="entry name" value="Aquaporin-like"/>
    <property type="match status" value="1"/>
</dbReference>
<dbReference type="Proteomes" id="UP000078576">
    <property type="component" value="Unassembled WGS sequence"/>
</dbReference>
<evidence type="ECO:0000256" key="6">
    <source>
        <dbReference type="SAM" id="Phobius"/>
    </source>
</evidence>
<evidence type="ECO:0000256" key="3">
    <source>
        <dbReference type="ARBA" id="ARBA00022692"/>
    </source>
</evidence>
<sequence length="661" mass="73014">MSEIDRLQTNDLELGVTDAIQKHFTRQVIQRKPVSQRTLDFEHARPRWLRECMAEATGVFFYVFPGIASIASFTLNLENPLGVTAFGSIFQIGWAFTLGIVFAIITCAPTSGGHFNPAITIALALWQGFPWKKVPYYIFSQIFGAFMAGLILMGMYWPEIQAANEQLLAAGNPLVANGAPASILCSFPNPNQTNMGWVFMTEFFVDSFIAIVIWSCLDPANPFVTPAAAPFIIGLAYGNMVWGFGGNTISTNLARDLGTRFVALIFYGREAFTYMGYAPVAILVNIPATLFATAYYEVVLRDSFLIIGKGHAQHRDGDDALMRHISKTGIIKDDDLRQITSNVGKCHCIDTPEEFLNFTEFYTTARIATVPLGYDLVGQALNGSVYGDVFRGVQLLTSYDPVSCAGICSGMTFCTSFNIYYERDPVLNPDPVNCPNPNSTTNIKCVFWGSSISKELALNDGEIRSSFQVVIAGSNYYIKQDALNNLTDLGFYGPRGDGQPDTIFSAGKLIEPTDKYPTFMGGYRGYYANRPEGPNYDPTICAKKCNELTIYNSVNRVNSTPYVNGAYPKCNMFTIFEDVQTDAVPFSIVCFFFSTSWDSKYATTVVGSDRKGRNLTANLVKIYQRLDYPDPPICVLDSCDGAQYYPGGNCSGWGSSYCRHP</sequence>
<evidence type="ECO:0000256" key="2">
    <source>
        <dbReference type="ARBA" id="ARBA00022448"/>
    </source>
</evidence>
<evidence type="ECO:0000313" key="7">
    <source>
        <dbReference type="EMBL" id="KUI54574.1"/>
    </source>
</evidence>
<dbReference type="PROSITE" id="PS00221">
    <property type="entry name" value="MIP"/>
    <property type="match status" value="1"/>
</dbReference>
<protein>
    <submittedName>
        <fullName evidence="7">Aquaporin-3</fullName>
    </submittedName>
</protein>
<accession>A0A194USG0</accession>
<evidence type="ECO:0000256" key="5">
    <source>
        <dbReference type="ARBA" id="ARBA00023136"/>
    </source>
</evidence>
<organism evidence="7 8">
    <name type="scientific">Cytospora mali</name>
    <name type="common">Apple Valsa canker fungus</name>
    <name type="synonym">Valsa mali</name>
    <dbReference type="NCBI Taxonomy" id="578113"/>
    <lineage>
        <taxon>Eukaryota</taxon>
        <taxon>Fungi</taxon>
        <taxon>Dikarya</taxon>
        <taxon>Ascomycota</taxon>
        <taxon>Pezizomycotina</taxon>
        <taxon>Sordariomycetes</taxon>
        <taxon>Sordariomycetidae</taxon>
        <taxon>Diaporthales</taxon>
        <taxon>Cytosporaceae</taxon>
        <taxon>Cytospora</taxon>
    </lineage>
</organism>
<comment type="subcellular location">
    <subcellularLocation>
        <location evidence="1">Membrane</location>
        <topology evidence="1">Multi-pass membrane protein</topology>
    </subcellularLocation>
</comment>
<evidence type="ECO:0000256" key="1">
    <source>
        <dbReference type="ARBA" id="ARBA00004141"/>
    </source>
</evidence>
<feature type="transmembrane region" description="Helical" evidence="6">
    <location>
        <begin position="274"/>
        <end position="296"/>
    </location>
</feature>
<keyword evidence="3 6" id="KW-0812">Transmembrane</keyword>
<proteinExistence type="predicted"/>
<feature type="transmembrane region" description="Helical" evidence="6">
    <location>
        <begin position="197"/>
        <end position="217"/>
    </location>
</feature>
<name>A0A194USG0_CYTMA</name>
<dbReference type="Pfam" id="PF00230">
    <property type="entry name" value="MIP"/>
    <property type="match status" value="1"/>
</dbReference>
<keyword evidence="5 6" id="KW-0472">Membrane</keyword>